<proteinExistence type="predicted"/>
<dbReference type="InterPro" id="IPR029032">
    <property type="entry name" value="AhpD-like"/>
</dbReference>
<protein>
    <recommendedName>
        <fullName evidence="3">Carboxymuconolactone decarboxylase</fullName>
    </recommendedName>
</protein>
<dbReference type="AlphaFoldDB" id="A0A0S3F2X3"/>
<dbReference type="Gene3D" id="1.20.1290.10">
    <property type="entry name" value="AhpD-like"/>
    <property type="match status" value="1"/>
</dbReference>
<dbReference type="EMBL" id="CP013264">
    <property type="protein sequence ID" value="ALR22042.1"/>
    <property type="molecule type" value="Genomic_DNA"/>
</dbReference>
<sequence length="189" mass="21445">MPYRIDVPEGQEALDVILNHLGTPMLVDARKRMFRIIYDAPETTLSPREREVMRFPGTAMIGCPICNSLRMWRDWPGFSDEPIEEALYTAAEAFDYGWPGFSARERLLLEFTYRFYNEVDGLNGDDAFWERMHANFSPAEIGDVCIMAGTWLGVGHGLKTLGIGSTCPMPVNEEMLSRLRSDELRSAAE</sequence>
<dbReference type="OrthoDB" id="9801997at2"/>
<accession>A0A0S3F2X3</accession>
<evidence type="ECO:0000313" key="2">
    <source>
        <dbReference type="Proteomes" id="UP000056968"/>
    </source>
</evidence>
<keyword evidence="2" id="KW-1185">Reference proteome</keyword>
<dbReference type="KEGG" id="sbd:ATN00_18775"/>
<dbReference type="Proteomes" id="UP000056968">
    <property type="component" value="Chromosome"/>
</dbReference>
<evidence type="ECO:0000313" key="1">
    <source>
        <dbReference type="EMBL" id="ALR22042.1"/>
    </source>
</evidence>
<organism evidence="1 2">
    <name type="scientific">Sphingobium baderi</name>
    <dbReference type="NCBI Taxonomy" id="1332080"/>
    <lineage>
        <taxon>Bacteria</taxon>
        <taxon>Pseudomonadati</taxon>
        <taxon>Pseudomonadota</taxon>
        <taxon>Alphaproteobacteria</taxon>
        <taxon>Sphingomonadales</taxon>
        <taxon>Sphingomonadaceae</taxon>
        <taxon>Sphingobium</taxon>
    </lineage>
</organism>
<reference evidence="1 2" key="1">
    <citation type="submission" date="2015-11" db="EMBL/GenBank/DDBJ databases">
        <title>A Two-component Flavoprotein Monooxygenase System MeaXY Responsible for para-Hydroxylation of 2-Methyl-6-ethylaniline and 2,6-Diethylaniline in Sphingobium baderi DE-13.</title>
        <authorList>
            <person name="Cheng M."/>
            <person name="Meng Q."/>
            <person name="Yang Y."/>
            <person name="Chu C."/>
            <person name="Yan X."/>
            <person name="He J."/>
            <person name="Li S."/>
        </authorList>
    </citation>
    <scope>NUCLEOTIDE SEQUENCE [LARGE SCALE GENOMIC DNA]</scope>
    <source>
        <strain evidence="1 2">DE-13</strain>
    </source>
</reference>
<gene>
    <name evidence="1" type="ORF">ATN00_18775</name>
</gene>
<dbReference type="STRING" id="1332080.ATN00_18775"/>
<dbReference type="SUPFAM" id="SSF69118">
    <property type="entry name" value="AhpD-like"/>
    <property type="match status" value="1"/>
</dbReference>
<evidence type="ECO:0008006" key="3">
    <source>
        <dbReference type="Google" id="ProtNLM"/>
    </source>
</evidence>
<dbReference type="RefSeq" id="WP_062067667.1">
    <property type="nucleotide sequence ID" value="NZ_CP013264.1"/>
</dbReference>
<name>A0A0S3F2X3_9SPHN</name>